<feature type="domain" description="Zn(2)-C6 fungal-type" evidence="7">
    <location>
        <begin position="58"/>
        <end position="87"/>
    </location>
</feature>
<evidence type="ECO:0000256" key="2">
    <source>
        <dbReference type="ARBA" id="ARBA00023015"/>
    </source>
</evidence>
<dbReference type="SMART" id="SM00066">
    <property type="entry name" value="GAL4"/>
    <property type="match status" value="1"/>
</dbReference>
<dbReference type="PANTHER" id="PTHR47540:SF2">
    <property type="entry name" value="ZN(II)2CYS6 TRANSCRIPTION FACTOR (EUROFUNG)"/>
    <property type="match status" value="1"/>
</dbReference>
<evidence type="ECO:0000259" key="7">
    <source>
        <dbReference type="PROSITE" id="PS50048"/>
    </source>
</evidence>
<dbReference type="InterPro" id="IPR001138">
    <property type="entry name" value="Zn2Cys6_DnaBD"/>
</dbReference>
<protein>
    <recommendedName>
        <fullName evidence="7">Zn(2)-C6 fungal-type domain-containing protein</fullName>
    </recommendedName>
</protein>
<evidence type="ECO:0000313" key="9">
    <source>
        <dbReference type="Proteomes" id="UP001275084"/>
    </source>
</evidence>
<feature type="compositionally biased region" description="Polar residues" evidence="6">
    <location>
        <begin position="1"/>
        <end position="24"/>
    </location>
</feature>
<keyword evidence="9" id="KW-1185">Reference proteome</keyword>
<gene>
    <name evidence="8" type="ORF">B0T25DRAFT_560344</name>
</gene>
<dbReference type="SUPFAM" id="SSF57701">
    <property type="entry name" value="Zn2/Cys6 DNA-binding domain"/>
    <property type="match status" value="1"/>
</dbReference>
<dbReference type="GO" id="GO:0043565">
    <property type="term" value="F:sequence-specific DNA binding"/>
    <property type="evidence" value="ECO:0007669"/>
    <property type="project" value="TreeGrafter"/>
</dbReference>
<reference evidence="8" key="2">
    <citation type="submission" date="2023-06" db="EMBL/GenBank/DDBJ databases">
        <authorList>
            <consortium name="Lawrence Berkeley National Laboratory"/>
            <person name="Haridas S."/>
            <person name="Hensen N."/>
            <person name="Bonometti L."/>
            <person name="Westerberg I."/>
            <person name="Brannstrom I.O."/>
            <person name="Guillou S."/>
            <person name="Cros-Aarteil S."/>
            <person name="Calhoun S."/>
            <person name="Kuo A."/>
            <person name="Mondo S."/>
            <person name="Pangilinan J."/>
            <person name="Riley R."/>
            <person name="Labutti K."/>
            <person name="Andreopoulos B."/>
            <person name="Lipzen A."/>
            <person name="Chen C."/>
            <person name="Yanf M."/>
            <person name="Daum C."/>
            <person name="Ng V."/>
            <person name="Clum A."/>
            <person name="Steindorff A."/>
            <person name="Ohm R."/>
            <person name="Martin F."/>
            <person name="Silar P."/>
            <person name="Natvig D."/>
            <person name="Lalanne C."/>
            <person name="Gautier V."/>
            <person name="Ament-Velasquez S.L."/>
            <person name="Kruys A."/>
            <person name="Hutchinson M.I."/>
            <person name="Powell A.J."/>
            <person name="Barry K."/>
            <person name="Miller A.N."/>
            <person name="Grigoriev I.V."/>
            <person name="Debuchy R."/>
            <person name="Gladieux P."/>
            <person name="Thoren M.H."/>
            <person name="Johannesson H."/>
        </authorList>
    </citation>
    <scope>NUCLEOTIDE SEQUENCE</scope>
    <source>
        <strain evidence="8">CBS 955.72</strain>
    </source>
</reference>
<dbReference type="GO" id="GO:0008270">
    <property type="term" value="F:zinc ion binding"/>
    <property type="evidence" value="ECO:0007669"/>
    <property type="project" value="InterPro"/>
</dbReference>
<keyword evidence="3" id="KW-0238">DNA-binding</keyword>
<keyword evidence="5" id="KW-0539">Nucleus</keyword>
<organism evidence="8 9">
    <name type="scientific">Lasiosphaeria hispida</name>
    <dbReference type="NCBI Taxonomy" id="260671"/>
    <lineage>
        <taxon>Eukaryota</taxon>
        <taxon>Fungi</taxon>
        <taxon>Dikarya</taxon>
        <taxon>Ascomycota</taxon>
        <taxon>Pezizomycotina</taxon>
        <taxon>Sordariomycetes</taxon>
        <taxon>Sordariomycetidae</taxon>
        <taxon>Sordariales</taxon>
        <taxon>Lasiosphaeriaceae</taxon>
        <taxon>Lasiosphaeria</taxon>
    </lineage>
</organism>
<dbReference type="AlphaFoldDB" id="A0AAJ0H4V9"/>
<evidence type="ECO:0000256" key="5">
    <source>
        <dbReference type="ARBA" id="ARBA00023242"/>
    </source>
</evidence>
<dbReference type="GO" id="GO:0045944">
    <property type="term" value="P:positive regulation of transcription by RNA polymerase II"/>
    <property type="evidence" value="ECO:0007669"/>
    <property type="project" value="TreeGrafter"/>
</dbReference>
<name>A0AAJ0H4V9_9PEZI</name>
<evidence type="ECO:0000256" key="3">
    <source>
        <dbReference type="ARBA" id="ARBA00023125"/>
    </source>
</evidence>
<dbReference type="GO" id="GO:0000981">
    <property type="term" value="F:DNA-binding transcription factor activity, RNA polymerase II-specific"/>
    <property type="evidence" value="ECO:0007669"/>
    <property type="project" value="InterPro"/>
</dbReference>
<evidence type="ECO:0000256" key="4">
    <source>
        <dbReference type="ARBA" id="ARBA00023163"/>
    </source>
</evidence>
<dbReference type="Proteomes" id="UP001275084">
    <property type="component" value="Unassembled WGS sequence"/>
</dbReference>
<evidence type="ECO:0000313" key="8">
    <source>
        <dbReference type="EMBL" id="KAK3339651.1"/>
    </source>
</evidence>
<dbReference type="PANTHER" id="PTHR47540">
    <property type="entry name" value="THIAMINE REPRESSIBLE GENES REGULATORY PROTEIN THI5"/>
    <property type="match status" value="1"/>
</dbReference>
<dbReference type="PROSITE" id="PS00463">
    <property type="entry name" value="ZN2_CY6_FUNGAL_1"/>
    <property type="match status" value="1"/>
</dbReference>
<comment type="subcellular location">
    <subcellularLocation>
        <location evidence="1">Nucleus</location>
    </subcellularLocation>
</comment>
<dbReference type="InterPro" id="IPR036864">
    <property type="entry name" value="Zn2-C6_fun-type_DNA-bd_sf"/>
</dbReference>
<keyword evidence="2" id="KW-0805">Transcription regulation</keyword>
<feature type="region of interest" description="Disordered" evidence="6">
    <location>
        <begin position="1"/>
        <end position="41"/>
    </location>
</feature>
<feature type="region of interest" description="Disordered" evidence="6">
    <location>
        <begin position="89"/>
        <end position="137"/>
    </location>
</feature>
<sequence length="428" mass="46350">MRGYSGQSTGRQQTMSPNRSTGSARGSRKGEIPRNFIRNWHSSASRGASPLVRRPITACQSCRAAKVKCDGQQECSRCTSRGTDCKYVNIENGEPPFQQQHQQQQQQQQQQSPSHTPSPGSATSPAAMQTAASSSEPISISMDLDALDATDHFSLDTMAYQPPLLDSMADWANETIAQSLNDLDWRAMDSSPNPTPSDLGNNMFRPPLSSAPQNLSLTTSTPLYFEASNHTYTTSPAAAYSSTSAGATTNATSVSPSSLSPSQLFSSPDCACRGGLAVLVPRLKGAVQDKHLDEVVKVTREVLKGCQDIIDCTGCRITCTDLICMMSVFQQTDMCFDYISRAELDGSMKLTFGGCEIHIDDPNLRAMLVMDLVQQANMVLDTISTKGQTMLRALGSPSLLARANIGYLETVIGDFRKLLRSVADLVDY</sequence>
<dbReference type="CDD" id="cd00067">
    <property type="entry name" value="GAL4"/>
    <property type="match status" value="1"/>
</dbReference>
<dbReference type="InterPro" id="IPR051711">
    <property type="entry name" value="Stress_Response_Reg"/>
</dbReference>
<dbReference type="EMBL" id="JAUIQD010000009">
    <property type="protein sequence ID" value="KAK3339651.1"/>
    <property type="molecule type" value="Genomic_DNA"/>
</dbReference>
<dbReference type="PROSITE" id="PS50048">
    <property type="entry name" value="ZN2_CY6_FUNGAL_2"/>
    <property type="match status" value="1"/>
</dbReference>
<evidence type="ECO:0000256" key="1">
    <source>
        <dbReference type="ARBA" id="ARBA00004123"/>
    </source>
</evidence>
<reference evidence="8" key="1">
    <citation type="journal article" date="2023" name="Mol. Phylogenet. Evol.">
        <title>Genome-scale phylogeny and comparative genomics of the fungal order Sordariales.</title>
        <authorList>
            <person name="Hensen N."/>
            <person name="Bonometti L."/>
            <person name="Westerberg I."/>
            <person name="Brannstrom I.O."/>
            <person name="Guillou S."/>
            <person name="Cros-Aarteil S."/>
            <person name="Calhoun S."/>
            <person name="Haridas S."/>
            <person name="Kuo A."/>
            <person name="Mondo S."/>
            <person name="Pangilinan J."/>
            <person name="Riley R."/>
            <person name="LaButti K."/>
            <person name="Andreopoulos B."/>
            <person name="Lipzen A."/>
            <person name="Chen C."/>
            <person name="Yan M."/>
            <person name="Daum C."/>
            <person name="Ng V."/>
            <person name="Clum A."/>
            <person name="Steindorff A."/>
            <person name="Ohm R.A."/>
            <person name="Martin F."/>
            <person name="Silar P."/>
            <person name="Natvig D.O."/>
            <person name="Lalanne C."/>
            <person name="Gautier V."/>
            <person name="Ament-Velasquez S.L."/>
            <person name="Kruys A."/>
            <person name="Hutchinson M.I."/>
            <person name="Powell A.J."/>
            <person name="Barry K."/>
            <person name="Miller A.N."/>
            <person name="Grigoriev I.V."/>
            <person name="Debuchy R."/>
            <person name="Gladieux P."/>
            <person name="Hiltunen Thoren M."/>
            <person name="Johannesson H."/>
        </authorList>
    </citation>
    <scope>NUCLEOTIDE SEQUENCE</scope>
    <source>
        <strain evidence="8">CBS 955.72</strain>
    </source>
</reference>
<evidence type="ECO:0000256" key="6">
    <source>
        <dbReference type="SAM" id="MobiDB-lite"/>
    </source>
</evidence>
<feature type="compositionally biased region" description="Polar residues" evidence="6">
    <location>
        <begin position="112"/>
        <end position="137"/>
    </location>
</feature>
<dbReference type="Gene3D" id="4.10.240.10">
    <property type="entry name" value="Zn(2)-C6 fungal-type DNA-binding domain"/>
    <property type="match status" value="1"/>
</dbReference>
<accession>A0AAJ0H4V9</accession>
<dbReference type="Pfam" id="PF00172">
    <property type="entry name" value="Zn_clus"/>
    <property type="match status" value="1"/>
</dbReference>
<proteinExistence type="predicted"/>
<keyword evidence="4" id="KW-0804">Transcription</keyword>
<comment type="caution">
    <text evidence="8">The sequence shown here is derived from an EMBL/GenBank/DDBJ whole genome shotgun (WGS) entry which is preliminary data.</text>
</comment>
<feature type="compositionally biased region" description="Low complexity" evidence="6">
    <location>
        <begin position="98"/>
        <end position="111"/>
    </location>
</feature>
<dbReference type="GO" id="GO:0005634">
    <property type="term" value="C:nucleus"/>
    <property type="evidence" value="ECO:0007669"/>
    <property type="project" value="UniProtKB-SubCell"/>
</dbReference>